<proteinExistence type="predicted"/>
<dbReference type="Proteomes" id="UP001269819">
    <property type="component" value="Unassembled WGS sequence"/>
</dbReference>
<protein>
    <submittedName>
        <fullName evidence="2">Helix-turn-helix transcriptional regulator</fullName>
    </submittedName>
</protein>
<dbReference type="SMART" id="SM00530">
    <property type="entry name" value="HTH_XRE"/>
    <property type="match status" value="1"/>
</dbReference>
<dbReference type="EMBL" id="JAWIIJ010000013">
    <property type="protein sequence ID" value="MDV2080380.1"/>
    <property type="molecule type" value="Genomic_DNA"/>
</dbReference>
<accession>A0ABU3W1G8</accession>
<reference evidence="2 3" key="1">
    <citation type="submission" date="2023-10" db="EMBL/GenBank/DDBJ databases">
        <title>Characteristics and mechanism of a salt-tolerant marine origin heterotrophic nitrifying- aerobic denitrifying bacteria Marinobacter xestospongiae HN1.</title>
        <authorList>
            <person name="Qi R."/>
        </authorList>
    </citation>
    <scope>NUCLEOTIDE SEQUENCE [LARGE SCALE GENOMIC DNA]</scope>
    <source>
        <strain evidence="2 3">HN1</strain>
    </source>
</reference>
<dbReference type="RefSeq" id="WP_316974795.1">
    <property type="nucleotide sequence ID" value="NZ_JAWIIJ010000013.1"/>
</dbReference>
<comment type="caution">
    <text evidence="2">The sequence shown here is derived from an EMBL/GenBank/DDBJ whole genome shotgun (WGS) entry which is preliminary data.</text>
</comment>
<evidence type="ECO:0000313" key="2">
    <source>
        <dbReference type="EMBL" id="MDV2080380.1"/>
    </source>
</evidence>
<dbReference type="Pfam" id="PF01381">
    <property type="entry name" value="HTH_3"/>
    <property type="match status" value="1"/>
</dbReference>
<dbReference type="CDD" id="cd00093">
    <property type="entry name" value="HTH_XRE"/>
    <property type="match status" value="1"/>
</dbReference>
<dbReference type="InterPro" id="IPR010982">
    <property type="entry name" value="Lambda_DNA-bd_dom_sf"/>
</dbReference>
<dbReference type="InterPro" id="IPR001387">
    <property type="entry name" value="Cro/C1-type_HTH"/>
</dbReference>
<gene>
    <name evidence="2" type="ORF">RYS15_16965</name>
</gene>
<keyword evidence="3" id="KW-1185">Reference proteome</keyword>
<organism evidence="2 3">
    <name type="scientific">Marinobacter xestospongiae</name>
    <dbReference type="NCBI Taxonomy" id="994319"/>
    <lineage>
        <taxon>Bacteria</taxon>
        <taxon>Pseudomonadati</taxon>
        <taxon>Pseudomonadota</taxon>
        <taxon>Gammaproteobacteria</taxon>
        <taxon>Pseudomonadales</taxon>
        <taxon>Marinobacteraceae</taxon>
        <taxon>Marinobacter</taxon>
    </lineage>
</organism>
<feature type="domain" description="HTH cro/C1-type" evidence="1">
    <location>
        <begin position="11"/>
        <end position="63"/>
    </location>
</feature>
<dbReference type="PROSITE" id="PS50943">
    <property type="entry name" value="HTH_CROC1"/>
    <property type="match status" value="1"/>
</dbReference>
<evidence type="ECO:0000259" key="1">
    <source>
        <dbReference type="PROSITE" id="PS50943"/>
    </source>
</evidence>
<dbReference type="Gene3D" id="1.10.260.40">
    <property type="entry name" value="lambda repressor-like DNA-binding domains"/>
    <property type="match status" value="1"/>
</dbReference>
<evidence type="ECO:0000313" key="3">
    <source>
        <dbReference type="Proteomes" id="UP001269819"/>
    </source>
</evidence>
<dbReference type="SUPFAM" id="SSF47413">
    <property type="entry name" value="lambda repressor-like DNA-binding domains"/>
    <property type="match status" value="1"/>
</dbReference>
<name>A0ABU3W1G8_9GAMM</name>
<sequence length="93" mass="10464">MELQIAFGQVLRRQRKAKGLSQEAFTSVSSRTYLSELERGLKNPTLDKIDELATTMGIHPLTLLTECYLIKDGSDIEEVFARVIKEFSDLGDS</sequence>